<organism evidence="2 3">
    <name type="scientific">Cylindrobasidium torrendii FP15055 ss-10</name>
    <dbReference type="NCBI Taxonomy" id="1314674"/>
    <lineage>
        <taxon>Eukaryota</taxon>
        <taxon>Fungi</taxon>
        <taxon>Dikarya</taxon>
        <taxon>Basidiomycota</taxon>
        <taxon>Agaricomycotina</taxon>
        <taxon>Agaricomycetes</taxon>
        <taxon>Agaricomycetidae</taxon>
        <taxon>Agaricales</taxon>
        <taxon>Marasmiineae</taxon>
        <taxon>Physalacriaceae</taxon>
        <taxon>Cylindrobasidium</taxon>
    </lineage>
</organism>
<feature type="region of interest" description="Disordered" evidence="1">
    <location>
        <begin position="76"/>
        <end position="128"/>
    </location>
</feature>
<protein>
    <submittedName>
        <fullName evidence="2">Uncharacterized protein</fullName>
    </submittedName>
</protein>
<evidence type="ECO:0000313" key="2">
    <source>
        <dbReference type="EMBL" id="KIY64264.1"/>
    </source>
</evidence>
<sequence>MELLQWLRSILRRSLRAKDTALRWLFTILRLLLHSINRGKNPSDKDTPPSNASQSLDPIGNTVVICPSELPAHTPYAANIDASKSPEIAETTRIQRSRNETPSQFPSALTPPSPCTLDPSSTGNKHSGVHASAMFTALEASTYEPNIESSPDLDLSQQTLRGGTPSTASIRTRTTSARSTSRRQSATPPQDGTEAPDAAALPSPQTHCTPAVSERPALALSSQNQAFWSIAPERLMRYDRIEENLM</sequence>
<accession>A0A0D7B288</accession>
<evidence type="ECO:0000313" key="3">
    <source>
        <dbReference type="Proteomes" id="UP000054007"/>
    </source>
</evidence>
<dbReference type="EMBL" id="KN880645">
    <property type="protein sequence ID" value="KIY64264.1"/>
    <property type="molecule type" value="Genomic_DNA"/>
</dbReference>
<feature type="region of interest" description="Disordered" evidence="1">
    <location>
        <begin position="38"/>
        <end position="58"/>
    </location>
</feature>
<proteinExistence type="predicted"/>
<dbReference type="AlphaFoldDB" id="A0A0D7B288"/>
<keyword evidence="3" id="KW-1185">Reference proteome</keyword>
<reference evidence="2 3" key="1">
    <citation type="journal article" date="2015" name="Fungal Genet. Biol.">
        <title>Evolution of novel wood decay mechanisms in Agaricales revealed by the genome sequences of Fistulina hepatica and Cylindrobasidium torrendii.</title>
        <authorList>
            <person name="Floudas D."/>
            <person name="Held B.W."/>
            <person name="Riley R."/>
            <person name="Nagy L.G."/>
            <person name="Koehler G."/>
            <person name="Ransdell A.S."/>
            <person name="Younus H."/>
            <person name="Chow J."/>
            <person name="Chiniquy J."/>
            <person name="Lipzen A."/>
            <person name="Tritt A."/>
            <person name="Sun H."/>
            <person name="Haridas S."/>
            <person name="LaButti K."/>
            <person name="Ohm R.A."/>
            <person name="Kues U."/>
            <person name="Blanchette R.A."/>
            <person name="Grigoriev I.V."/>
            <person name="Minto R.E."/>
            <person name="Hibbett D.S."/>
        </authorList>
    </citation>
    <scope>NUCLEOTIDE SEQUENCE [LARGE SCALE GENOMIC DNA]</scope>
    <source>
        <strain evidence="2 3">FP15055 ss-10</strain>
    </source>
</reference>
<feature type="compositionally biased region" description="Low complexity" evidence="1">
    <location>
        <begin position="164"/>
        <end position="189"/>
    </location>
</feature>
<gene>
    <name evidence="2" type="ORF">CYLTODRAFT_107001</name>
</gene>
<feature type="region of interest" description="Disordered" evidence="1">
    <location>
        <begin position="145"/>
        <end position="210"/>
    </location>
</feature>
<name>A0A0D7B288_9AGAR</name>
<dbReference type="Proteomes" id="UP000054007">
    <property type="component" value="Unassembled WGS sequence"/>
</dbReference>
<evidence type="ECO:0000256" key="1">
    <source>
        <dbReference type="SAM" id="MobiDB-lite"/>
    </source>
</evidence>
<feature type="compositionally biased region" description="Polar residues" evidence="1">
    <location>
        <begin position="145"/>
        <end position="161"/>
    </location>
</feature>